<dbReference type="Proteomes" id="UP001281761">
    <property type="component" value="Unassembled WGS sequence"/>
</dbReference>
<sequence>MPHCSNFAQVLSMDSTISRQRAVDLLHLQHYVLQTIESVTHQSLKGNLVDMICQGLIFDFFAVIYPAELVQYNTQATSKYQFIDNLRIFNQFCIEHFGFNEIDVLNPVAVAEGEASAVIKVFILMSRILKYLQQKGRIEEIEPSEEIQYVDEDVTKMQTLVEDLSDGADAVFDDPTLQKFATLSKGMKRPDFGLEFGEEQNVDTIEQDPEPQSTQEEDQVQEVPEHQESVEQADSDSAPQGDENEDTEQFGDYQQMESTGGVDIVIMDEEQLEEEEKEEDTAEEADASEQVPTDETPTQRYLRQHSELLQQKRLAAERLLQETIQSADEKYARFLEERKQTIEKQKQENLREEQEFLELKQSQTPWVSACELSSFDKNMQPSTEQMKSAMIRMKAKEIKAQTSIRS</sequence>
<keyword evidence="3" id="KW-1185">Reference proteome</keyword>
<accession>A0ABQ9X2B0</accession>
<dbReference type="EMBL" id="JARBJD010000246">
    <property type="protein sequence ID" value="KAK2945825.1"/>
    <property type="molecule type" value="Genomic_DNA"/>
</dbReference>
<gene>
    <name evidence="2" type="ORF">BLNAU_19250</name>
</gene>
<comment type="caution">
    <text evidence="2">The sequence shown here is derived from an EMBL/GenBank/DDBJ whole genome shotgun (WGS) entry which is preliminary data.</text>
</comment>
<protein>
    <recommendedName>
        <fullName evidence="4">Calponin-homology (CH) domain-containing protein</fullName>
    </recommendedName>
</protein>
<organism evidence="2 3">
    <name type="scientific">Blattamonas nauphoetae</name>
    <dbReference type="NCBI Taxonomy" id="2049346"/>
    <lineage>
        <taxon>Eukaryota</taxon>
        <taxon>Metamonada</taxon>
        <taxon>Preaxostyla</taxon>
        <taxon>Oxymonadida</taxon>
        <taxon>Blattamonas</taxon>
    </lineage>
</organism>
<evidence type="ECO:0000313" key="2">
    <source>
        <dbReference type="EMBL" id="KAK2945825.1"/>
    </source>
</evidence>
<evidence type="ECO:0008006" key="4">
    <source>
        <dbReference type="Google" id="ProtNLM"/>
    </source>
</evidence>
<feature type="region of interest" description="Disordered" evidence="1">
    <location>
        <begin position="203"/>
        <end position="305"/>
    </location>
</feature>
<feature type="compositionally biased region" description="Polar residues" evidence="1">
    <location>
        <begin position="290"/>
        <end position="301"/>
    </location>
</feature>
<feature type="compositionally biased region" description="Acidic residues" evidence="1">
    <location>
        <begin position="266"/>
        <end position="287"/>
    </location>
</feature>
<reference evidence="2 3" key="1">
    <citation type="journal article" date="2022" name="bioRxiv">
        <title>Genomics of Preaxostyla Flagellates Illuminates Evolutionary Transitions and the Path Towards Mitochondrial Loss.</title>
        <authorList>
            <person name="Novak L.V.F."/>
            <person name="Treitli S.C."/>
            <person name="Pyrih J."/>
            <person name="Halakuc P."/>
            <person name="Pipaliya S.V."/>
            <person name="Vacek V."/>
            <person name="Brzon O."/>
            <person name="Soukal P."/>
            <person name="Eme L."/>
            <person name="Dacks J.B."/>
            <person name="Karnkowska A."/>
            <person name="Elias M."/>
            <person name="Hampl V."/>
        </authorList>
    </citation>
    <scope>NUCLEOTIDE SEQUENCE [LARGE SCALE GENOMIC DNA]</scope>
    <source>
        <strain evidence="2">NAU3</strain>
        <tissue evidence="2">Gut</tissue>
    </source>
</reference>
<proteinExistence type="predicted"/>
<name>A0ABQ9X2B0_9EUKA</name>
<evidence type="ECO:0000313" key="3">
    <source>
        <dbReference type="Proteomes" id="UP001281761"/>
    </source>
</evidence>
<evidence type="ECO:0000256" key="1">
    <source>
        <dbReference type="SAM" id="MobiDB-lite"/>
    </source>
</evidence>
<feature type="compositionally biased region" description="Acidic residues" evidence="1">
    <location>
        <begin position="203"/>
        <end position="220"/>
    </location>
</feature>